<evidence type="ECO:0000313" key="1">
    <source>
        <dbReference type="EMBL" id="TRZ05141.1"/>
    </source>
</evidence>
<accession>A0A8K1D5U5</accession>
<dbReference type="Gene3D" id="3.30.420.10">
    <property type="entry name" value="Ribonuclease H-like superfamily/Ribonuclease H"/>
    <property type="match status" value="1"/>
</dbReference>
<dbReference type="EMBL" id="SWJQ01006169">
    <property type="protein sequence ID" value="TRZ05141.1"/>
    <property type="molecule type" value="Genomic_DNA"/>
</dbReference>
<evidence type="ECO:0000313" key="2">
    <source>
        <dbReference type="Proteomes" id="UP000796761"/>
    </source>
</evidence>
<reference evidence="1" key="1">
    <citation type="submission" date="2019-04" db="EMBL/GenBank/DDBJ databases">
        <title>Genome assembly of Zosterops borbonicus 15179.</title>
        <authorList>
            <person name="Leroy T."/>
            <person name="Anselmetti Y."/>
            <person name="Tilak M.-K."/>
            <person name="Nabholz B."/>
        </authorList>
    </citation>
    <scope>NUCLEOTIDE SEQUENCE</scope>
    <source>
        <strain evidence="1">HGM_15179</strain>
        <tissue evidence="1">Muscle</tissue>
    </source>
</reference>
<gene>
    <name evidence="1" type="ORF">HGM15179_021966</name>
</gene>
<protein>
    <submittedName>
        <fullName evidence="1">Uncharacterized protein</fullName>
    </submittedName>
</protein>
<keyword evidence="2" id="KW-1185">Reference proteome</keyword>
<organism evidence="1 2">
    <name type="scientific">Zosterops borbonicus</name>
    <dbReference type="NCBI Taxonomy" id="364589"/>
    <lineage>
        <taxon>Eukaryota</taxon>
        <taxon>Metazoa</taxon>
        <taxon>Chordata</taxon>
        <taxon>Craniata</taxon>
        <taxon>Vertebrata</taxon>
        <taxon>Euteleostomi</taxon>
        <taxon>Archelosauria</taxon>
        <taxon>Archosauria</taxon>
        <taxon>Dinosauria</taxon>
        <taxon>Saurischia</taxon>
        <taxon>Theropoda</taxon>
        <taxon>Coelurosauria</taxon>
        <taxon>Aves</taxon>
        <taxon>Neognathae</taxon>
        <taxon>Neoaves</taxon>
        <taxon>Telluraves</taxon>
        <taxon>Australaves</taxon>
        <taxon>Passeriformes</taxon>
        <taxon>Sylvioidea</taxon>
        <taxon>Zosteropidae</taxon>
        <taxon>Zosterops</taxon>
    </lineage>
</organism>
<dbReference type="Proteomes" id="UP000796761">
    <property type="component" value="Unassembled WGS sequence"/>
</dbReference>
<comment type="caution">
    <text evidence="1">The sequence shown here is derived from an EMBL/GenBank/DDBJ whole genome shotgun (WGS) entry which is preliminary data.</text>
</comment>
<dbReference type="GO" id="GO:0003676">
    <property type="term" value="F:nucleic acid binding"/>
    <property type="evidence" value="ECO:0007669"/>
    <property type="project" value="InterPro"/>
</dbReference>
<dbReference type="InterPro" id="IPR036397">
    <property type="entry name" value="RNaseH_sf"/>
</dbReference>
<sequence length="144" mass="16131">MYGLGGLQDRAINGVDYGSTIMDYSSNPYLLRMRVKTFSGQKGQLGLQTTEEGFHVSSSLRTPRSSFLCENQEEPIEHDCIETIKAIYSSQLDLKDTSLTDTETWFTDGSSCAISGKRYAGYAVTTCREVPDPYQQTPLHRKLK</sequence>
<name>A0A8K1D5U5_9PASS</name>
<dbReference type="AlphaFoldDB" id="A0A8K1D5U5"/>
<proteinExistence type="predicted"/>